<proteinExistence type="predicted"/>
<evidence type="ECO:0000313" key="4">
    <source>
        <dbReference type="Proteomes" id="UP000887578"/>
    </source>
</evidence>
<dbReference type="GO" id="GO:0004869">
    <property type="term" value="F:cysteine-type endopeptidase inhibitor activity"/>
    <property type="evidence" value="ECO:0007669"/>
    <property type="project" value="InterPro"/>
</dbReference>
<keyword evidence="1 2" id="KW-0732">Signal</keyword>
<sequence length="127" mass="14057">MKFVILIFVVFIVGVVFSVPLNEPFNGHFTYYNDAGTGACGEWIDAANQNLVAVSHEWFTSENPNNDPLCKLCLKVDYKGKSITVPIKDKCPSCPRDHMDLSLPAFKSLENPDVGNAYGAMFTFVTC</sequence>
<evidence type="ECO:0000313" key="5">
    <source>
        <dbReference type="WBParaSite" id="PDA_v2.g3703.t1"/>
    </source>
</evidence>
<dbReference type="Proteomes" id="UP000887578">
    <property type="component" value="Unplaced"/>
</dbReference>
<dbReference type="Gene3D" id="2.40.40.10">
    <property type="entry name" value="RlpA-like domain"/>
    <property type="match status" value="1"/>
</dbReference>
<protein>
    <submittedName>
        <fullName evidence="5">RlpA-like protein double-psi beta-barrel domain-containing protein</fullName>
    </submittedName>
</protein>
<evidence type="ECO:0000256" key="1">
    <source>
        <dbReference type="ARBA" id="ARBA00022729"/>
    </source>
</evidence>
<dbReference type="InterPro" id="IPR051477">
    <property type="entry name" value="Expansin_CellWall"/>
</dbReference>
<dbReference type="AlphaFoldDB" id="A0A914QKG6"/>
<name>A0A914QKG6_9BILA</name>
<feature type="domain" description="RlpA-like protein double-psi beta-barrel" evidence="3">
    <location>
        <begin position="27"/>
        <end position="117"/>
    </location>
</feature>
<evidence type="ECO:0000256" key="2">
    <source>
        <dbReference type="SAM" id="SignalP"/>
    </source>
</evidence>
<dbReference type="PANTHER" id="PTHR31836:SF28">
    <property type="entry name" value="SRCR DOMAIN-CONTAINING PROTEIN-RELATED"/>
    <property type="match status" value="1"/>
</dbReference>
<dbReference type="NCBIfam" id="NF041659">
    <property type="entry name" value="Papain_Inhib"/>
    <property type="match status" value="1"/>
</dbReference>
<feature type="signal peptide" evidence="2">
    <location>
        <begin position="1"/>
        <end position="18"/>
    </location>
</feature>
<dbReference type="InterPro" id="IPR009009">
    <property type="entry name" value="RlpA-like_DPBB"/>
</dbReference>
<dbReference type="CDD" id="cd22273">
    <property type="entry name" value="DPBB_SPI-like"/>
    <property type="match status" value="1"/>
</dbReference>
<dbReference type="GO" id="GO:0004867">
    <property type="term" value="F:serine-type endopeptidase inhibitor activity"/>
    <property type="evidence" value="ECO:0007669"/>
    <property type="project" value="InterPro"/>
</dbReference>
<reference evidence="5" key="1">
    <citation type="submission" date="2022-11" db="UniProtKB">
        <authorList>
            <consortium name="WormBaseParasite"/>
        </authorList>
    </citation>
    <scope>IDENTIFICATION</scope>
</reference>
<dbReference type="InterPro" id="IPR036908">
    <property type="entry name" value="RlpA-like_sf"/>
</dbReference>
<evidence type="ECO:0000259" key="3">
    <source>
        <dbReference type="Pfam" id="PF03330"/>
    </source>
</evidence>
<dbReference type="SUPFAM" id="SSF50685">
    <property type="entry name" value="Barwin-like endoglucanases"/>
    <property type="match status" value="1"/>
</dbReference>
<keyword evidence="4" id="KW-1185">Reference proteome</keyword>
<dbReference type="PANTHER" id="PTHR31836">
    <property type="match status" value="1"/>
</dbReference>
<organism evidence="4 5">
    <name type="scientific">Panagrolaimus davidi</name>
    <dbReference type="NCBI Taxonomy" id="227884"/>
    <lineage>
        <taxon>Eukaryota</taxon>
        <taxon>Metazoa</taxon>
        <taxon>Ecdysozoa</taxon>
        <taxon>Nematoda</taxon>
        <taxon>Chromadorea</taxon>
        <taxon>Rhabditida</taxon>
        <taxon>Tylenchina</taxon>
        <taxon>Panagrolaimomorpha</taxon>
        <taxon>Panagrolaimoidea</taxon>
        <taxon>Panagrolaimidae</taxon>
        <taxon>Panagrolaimus</taxon>
    </lineage>
</organism>
<accession>A0A914QKG6</accession>
<dbReference type="InterPro" id="IPR048197">
    <property type="entry name" value="Papain_inhib"/>
</dbReference>
<feature type="chain" id="PRO_5037747533" evidence="2">
    <location>
        <begin position="19"/>
        <end position="127"/>
    </location>
</feature>
<dbReference type="Pfam" id="PF03330">
    <property type="entry name" value="DPBB_1"/>
    <property type="match status" value="1"/>
</dbReference>
<dbReference type="WBParaSite" id="PDA_v2.g3703.t1">
    <property type="protein sequence ID" value="PDA_v2.g3703.t1"/>
    <property type="gene ID" value="PDA_v2.g3703"/>
</dbReference>